<sequence>MLEEVDERFGIVPYEIARDTTSQLVLVAMLDEPWGRWNVATLAAKLKLPMPDVRESLNALVQVAVVERMSFELVRTEYKGRAFCVAPFGLRAARWMIRANFDALHPLAAQLGLSVRRALGFGSVLDGRSCDCGRCCCGLPGPSTVESVSLRLKR</sequence>
<dbReference type="Proteomes" id="UP001500711">
    <property type="component" value="Unassembled WGS sequence"/>
</dbReference>
<keyword evidence="2" id="KW-1185">Reference proteome</keyword>
<organism evidence="1 2">
    <name type="scientific">Lentzea roselyniae</name>
    <dbReference type="NCBI Taxonomy" id="531940"/>
    <lineage>
        <taxon>Bacteria</taxon>
        <taxon>Bacillati</taxon>
        <taxon>Actinomycetota</taxon>
        <taxon>Actinomycetes</taxon>
        <taxon>Pseudonocardiales</taxon>
        <taxon>Pseudonocardiaceae</taxon>
        <taxon>Lentzea</taxon>
    </lineage>
</organism>
<name>A0ABP7APW3_9PSEU</name>
<reference evidence="2" key="1">
    <citation type="journal article" date="2019" name="Int. J. Syst. Evol. Microbiol.">
        <title>The Global Catalogue of Microorganisms (GCM) 10K type strain sequencing project: providing services to taxonomists for standard genome sequencing and annotation.</title>
        <authorList>
            <consortium name="The Broad Institute Genomics Platform"/>
            <consortium name="The Broad Institute Genome Sequencing Center for Infectious Disease"/>
            <person name="Wu L."/>
            <person name="Ma J."/>
        </authorList>
    </citation>
    <scope>NUCLEOTIDE SEQUENCE [LARGE SCALE GENOMIC DNA]</scope>
    <source>
        <strain evidence="2">JCM 17494</strain>
    </source>
</reference>
<evidence type="ECO:0000313" key="2">
    <source>
        <dbReference type="Proteomes" id="UP001500711"/>
    </source>
</evidence>
<gene>
    <name evidence="1" type="ORF">GCM10022267_25450</name>
</gene>
<dbReference type="RefSeq" id="WP_346129853.1">
    <property type="nucleotide sequence ID" value="NZ_BAABBE010000006.1"/>
</dbReference>
<proteinExistence type="predicted"/>
<comment type="caution">
    <text evidence="1">The sequence shown here is derived from an EMBL/GenBank/DDBJ whole genome shotgun (WGS) entry which is preliminary data.</text>
</comment>
<evidence type="ECO:0000313" key="1">
    <source>
        <dbReference type="EMBL" id="GAA3637880.1"/>
    </source>
</evidence>
<dbReference type="EMBL" id="BAABBE010000006">
    <property type="protein sequence ID" value="GAA3637880.1"/>
    <property type="molecule type" value="Genomic_DNA"/>
</dbReference>
<accession>A0ABP7APW3</accession>
<protein>
    <submittedName>
        <fullName evidence="1">Uncharacterized protein</fullName>
    </submittedName>
</protein>